<evidence type="ECO:0000313" key="1">
    <source>
        <dbReference type="EMBL" id="KAK7478110.1"/>
    </source>
</evidence>
<dbReference type="AlphaFoldDB" id="A0ABD0JU07"/>
<sequence>MCQMAFCLYPTICNFLVDKVRQLNDRRRKKTQPNVFPISSCRLRALCVTREVKEDNDCSRVYLAYCVIPILRAIDP</sequence>
<keyword evidence="2" id="KW-1185">Reference proteome</keyword>
<name>A0ABD0JU07_9CAEN</name>
<dbReference type="Proteomes" id="UP001519460">
    <property type="component" value="Unassembled WGS sequence"/>
</dbReference>
<protein>
    <submittedName>
        <fullName evidence="1">Uncharacterized protein</fullName>
    </submittedName>
</protein>
<evidence type="ECO:0000313" key="2">
    <source>
        <dbReference type="Proteomes" id="UP001519460"/>
    </source>
</evidence>
<gene>
    <name evidence="1" type="ORF">BaRGS_00030645</name>
</gene>
<accession>A0ABD0JU07</accession>
<proteinExistence type="predicted"/>
<comment type="caution">
    <text evidence="1">The sequence shown here is derived from an EMBL/GenBank/DDBJ whole genome shotgun (WGS) entry which is preliminary data.</text>
</comment>
<feature type="non-terminal residue" evidence="1">
    <location>
        <position position="76"/>
    </location>
</feature>
<reference evidence="1 2" key="1">
    <citation type="journal article" date="2023" name="Sci. Data">
        <title>Genome assembly of the Korean intertidal mud-creeper Batillaria attramentaria.</title>
        <authorList>
            <person name="Patra A.K."/>
            <person name="Ho P.T."/>
            <person name="Jun S."/>
            <person name="Lee S.J."/>
            <person name="Kim Y."/>
            <person name="Won Y.J."/>
        </authorList>
    </citation>
    <scope>NUCLEOTIDE SEQUENCE [LARGE SCALE GENOMIC DNA]</scope>
    <source>
        <strain evidence="1">Wonlab-2016</strain>
    </source>
</reference>
<organism evidence="1 2">
    <name type="scientific">Batillaria attramentaria</name>
    <dbReference type="NCBI Taxonomy" id="370345"/>
    <lineage>
        <taxon>Eukaryota</taxon>
        <taxon>Metazoa</taxon>
        <taxon>Spiralia</taxon>
        <taxon>Lophotrochozoa</taxon>
        <taxon>Mollusca</taxon>
        <taxon>Gastropoda</taxon>
        <taxon>Caenogastropoda</taxon>
        <taxon>Sorbeoconcha</taxon>
        <taxon>Cerithioidea</taxon>
        <taxon>Batillariidae</taxon>
        <taxon>Batillaria</taxon>
    </lineage>
</organism>
<dbReference type="EMBL" id="JACVVK020000333">
    <property type="protein sequence ID" value="KAK7478110.1"/>
    <property type="molecule type" value="Genomic_DNA"/>
</dbReference>